<dbReference type="AlphaFoldDB" id="A0ABD1MH46"/>
<gene>
    <name evidence="9" type="ORF">Fmac_016305</name>
</gene>
<dbReference type="InterPro" id="IPR045242">
    <property type="entry name" value="Syntaxin"/>
</dbReference>
<keyword evidence="5" id="KW-0175">Coiled coil</keyword>
<evidence type="ECO:0000256" key="6">
    <source>
        <dbReference type="RuleBase" id="RU003858"/>
    </source>
</evidence>
<feature type="transmembrane region" description="Helical" evidence="7">
    <location>
        <begin position="307"/>
        <end position="327"/>
    </location>
</feature>
<dbReference type="Pfam" id="PF05739">
    <property type="entry name" value="SNARE"/>
    <property type="match status" value="1"/>
</dbReference>
<evidence type="ECO:0000259" key="8">
    <source>
        <dbReference type="PROSITE" id="PS50192"/>
    </source>
</evidence>
<dbReference type="Gene3D" id="1.20.5.110">
    <property type="match status" value="1"/>
</dbReference>
<dbReference type="PANTHER" id="PTHR19957">
    <property type="entry name" value="SYNTAXIN"/>
    <property type="match status" value="1"/>
</dbReference>
<dbReference type="SMART" id="SM00397">
    <property type="entry name" value="t_SNARE"/>
    <property type="match status" value="1"/>
</dbReference>
<dbReference type="PANTHER" id="PTHR19957:SF251">
    <property type="entry name" value="SYNTAXIN-RELATED PROTEIN KNOLLE"/>
    <property type="match status" value="1"/>
</dbReference>
<dbReference type="Proteomes" id="UP001603857">
    <property type="component" value="Unassembled WGS sequence"/>
</dbReference>
<dbReference type="CDD" id="cd15848">
    <property type="entry name" value="SNARE_syntaxin1-like"/>
    <property type="match status" value="1"/>
</dbReference>
<keyword evidence="3" id="KW-0653">Protein transport</keyword>
<keyword evidence="10" id="KW-1185">Reference proteome</keyword>
<dbReference type="Gene3D" id="1.20.58.70">
    <property type="match status" value="1"/>
</dbReference>
<dbReference type="InterPro" id="IPR010989">
    <property type="entry name" value="SNARE"/>
</dbReference>
<dbReference type="FunFam" id="1.20.58.70:FF:000003">
    <property type="entry name" value="Qa-SNARE, Sso1/Syntaxin1-type, SYP12A-group"/>
    <property type="match status" value="1"/>
</dbReference>
<sequence>MNDLMTKSFTSYVDLKKAAMKDVDLEAGENRNPNVELTSSTTHLNADMGLFLEEAEKVKTEMGALRDILGRLQQANEEGKALHKPDALKALRARINSDIVAVLKMARAIRAQLEEMDRANAANRRLSGLKDGSPAIYRTRIAVTNGLRKKLKELMMEFQGLRQRMMSEYKDTVGRSVVQFSNLNLQNDMPQRYFTVTGEYPDEEVIEKIIANGKEEEVFGKAIQEHGRGKVLETVVEIQDRHDAAKEIEKSLLELHQVFLDMAVMVEAQGEKMDDIEHHVLHASHYVKDGTKSLQGAKEYQRRSRKWMCIGIILLLILILVVVIPVATSFSSS</sequence>
<keyword evidence="2" id="KW-0813">Transport</keyword>
<accession>A0ABD1MH46</accession>
<organism evidence="9 10">
    <name type="scientific">Flemingia macrophylla</name>
    <dbReference type="NCBI Taxonomy" id="520843"/>
    <lineage>
        <taxon>Eukaryota</taxon>
        <taxon>Viridiplantae</taxon>
        <taxon>Streptophyta</taxon>
        <taxon>Embryophyta</taxon>
        <taxon>Tracheophyta</taxon>
        <taxon>Spermatophyta</taxon>
        <taxon>Magnoliopsida</taxon>
        <taxon>eudicotyledons</taxon>
        <taxon>Gunneridae</taxon>
        <taxon>Pentapetalae</taxon>
        <taxon>rosids</taxon>
        <taxon>fabids</taxon>
        <taxon>Fabales</taxon>
        <taxon>Fabaceae</taxon>
        <taxon>Papilionoideae</taxon>
        <taxon>50 kb inversion clade</taxon>
        <taxon>NPAAA clade</taxon>
        <taxon>indigoferoid/millettioid clade</taxon>
        <taxon>Phaseoleae</taxon>
        <taxon>Flemingia</taxon>
    </lineage>
</organism>
<dbReference type="SUPFAM" id="SSF47661">
    <property type="entry name" value="t-snare proteins"/>
    <property type="match status" value="1"/>
</dbReference>
<dbReference type="SMART" id="SM00503">
    <property type="entry name" value="SynN"/>
    <property type="match status" value="1"/>
</dbReference>
<dbReference type="FunFam" id="1.20.5.110:FF:000008">
    <property type="entry name" value="Syntaxin 132"/>
    <property type="match status" value="1"/>
</dbReference>
<dbReference type="InterPro" id="IPR006011">
    <property type="entry name" value="Syntaxin_N"/>
</dbReference>
<evidence type="ECO:0000256" key="7">
    <source>
        <dbReference type="SAM" id="Phobius"/>
    </source>
</evidence>
<dbReference type="InterPro" id="IPR006012">
    <property type="entry name" value="Syntaxin/epimorphin_CS"/>
</dbReference>
<dbReference type="GO" id="GO:0015031">
    <property type="term" value="P:protein transport"/>
    <property type="evidence" value="ECO:0007669"/>
    <property type="project" value="UniProtKB-KW"/>
</dbReference>
<name>A0ABD1MH46_9FABA</name>
<feature type="domain" description="T-SNARE coiled-coil homology" evidence="8">
    <location>
        <begin position="235"/>
        <end position="297"/>
    </location>
</feature>
<evidence type="ECO:0000256" key="1">
    <source>
        <dbReference type="ARBA" id="ARBA00009063"/>
    </source>
</evidence>
<keyword evidence="7" id="KW-0472">Membrane</keyword>
<keyword evidence="7" id="KW-1133">Transmembrane helix</keyword>
<evidence type="ECO:0000256" key="2">
    <source>
        <dbReference type="ARBA" id="ARBA00022448"/>
    </source>
</evidence>
<keyword evidence="4" id="KW-0007">Acetylation</keyword>
<evidence type="ECO:0000313" key="10">
    <source>
        <dbReference type="Proteomes" id="UP001603857"/>
    </source>
</evidence>
<evidence type="ECO:0000256" key="5">
    <source>
        <dbReference type="ARBA" id="ARBA00023054"/>
    </source>
</evidence>
<evidence type="ECO:0000256" key="4">
    <source>
        <dbReference type="ARBA" id="ARBA00022990"/>
    </source>
</evidence>
<keyword evidence="7" id="KW-0812">Transmembrane</keyword>
<comment type="similarity">
    <text evidence="1 6">Belongs to the syntaxin family.</text>
</comment>
<dbReference type="EMBL" id="JBGMDY010000005">
    <property type="protein sequence ID" value="KAL2335092.1"/>
    <property type="molecule type" value="Genomic_DNA"/>
</dbReference>
<comment type="caution">
    <text evidence="9">The sequence shown here is derived from an EMBL/GenBank/DDBJ whole genome shotgun (WGS) entry which is preliminary data.</text>
</comment>
<reference evidence="9 10" key="1">
    <citation type="submission" date="2024-08" db="EMBL/GenBank/DDBJ databases">
        <title>Insights into the chromosomal genome structure of Flemingia macrophylla.</title>
        <authorList>
            <person name="Ding Y."/>
            <person name="Zhao Y."/>
            <person name="Bi W."/>
            <person name="Wu M."/>
            <person name="Zhao G."/>
            <person name="Gong Y."/>
            <person name="Li W."/>
            <person name="Zhang P."/>
        </authorList>
    </citation>
    <scope>NUCLEOTIDE SEQUENCE [LARGE SCALE GENOMIC DNA]</scope>
    <source>
        <strain evidence="9">DYQJB</strain>
        <tissue evidence="9">Leaf</tissue>
    </source>
</reference>
<evidence type="ECO:0000313" key="9">
    <source>
        <dbReference type="EMBL" id="KAL2335092.1"/>
    </source>
</evidence>
<dbReference type="CDD" id="cd00179">
    <property type="entry name" value="SynN"/>
    <property type="match status" value="1"/>
</dbReference>
<proteinExistence type="inferred from homology"/>
<dbReference type="PROSITE" id="PS00914">
    <property type="entry name" value="SYNTAXIN"/>
    <property type="match status" value="1"/>
</dbReference>
<dbReference type="InterPro" id="IPR000727">
    <property type="entry name" value="T_SNARE_dom"/>
</dbReference>
<dbReference type="PROSITE" id="PS50192">
    <property type="entry name" value="T_SNARE"/>
    <property type="match status" value="1"/>
</dbReference>
<dbReference type="Pfam" id="PF00804">
    <property type="entry name" value="Syntaxin"/>
    <property type="match status" value="1"/>
</dbReference>
<protein>
    <recommendedName>
        <fullName evidence="8">t-SNARE coiled-coil homology domain-containing protein</fullName>
    </recommendedName>
</protein>
<evidence type="ECO:0000256" key="3">
    <source>
        <dbReference type="ARBA" id="ARBA00022927"/>
    </source>
</evidence>